<reference evidence="8 9" key="1">
    <citation type="submission" date="2019-04" db="EMBL/GenBank/DDBJ databases">
        <title>Friends and foes A comparative genomics study of 23 Aspergillus species from section Flavi.</title>
        <authorList>
            <consortium name="DOE Joint Genome Institute"/>
            <person name="Kjaerbolling I."/>
            <person name="Vesth T."/>
            <person name="Frisvad J.C."/>
            <person name="Nybo J.L."/>
            <person name="Theobald S."/>
            <person name="Kildgaard S."/>
            <person name="Isbrandt T."/>
            <person name="Kuo A."/>
            <person name="Sato A."/>
            <person name="Lyhne E.K."/>
            <person name="Kogle M.E."/>
            <person name="Wiebenga A."/>
            <person name="Kun R.S."/>
            <person name="Lubbers R.J."/>
            <person name="Makela M.R."/>
            <person name="Barry K."/>
            <person name="Chovatia M."/>
            <person name="Clum A."/>
            <person name="Daum C."/>
            <person name="Haridas S."/>
            <person name="He G."/>
            <person name="LaButti K."/>
            <person name="Lipzen A."/>
            <person name="Mondo S."/>
            <person name="Riley R."/>
            <person name="Salamov A."/>
            <person name="Simmons B.A."/>
            <person name="Magnuson J.K."/>
            <person name="Henrissat B."/>
            <person name="Mortensen U.H."/>
            <person name="Larsen T.O."/>
            <person name="Devries R.P."/>
            <person name="Grigoriev I.V."/>
            <person name="Machida M."/>
            <person name="Baker S.E."/>
            <person name="Andersen M.R."/>
        </authorList>
    </citation>
    <scope>NUCLEOTIDE SEQUENCE [LARGE SCALE GENOMIC DNA]</scope>
    <source>
        <strain evidence="8 9">CBS 117625</strain>
    </source>
</reference>
<comment type="caution">
    <text evidence="5">Lacks conserved residue(s) required for the propagation of feature annotation.</text>
</comment>
<feature type="chain" id="PRO_5024915646" description="AA1-like domain-containing protein" evidence="6">
    <location>
        <begin position="20"/>
        <end position="151"/>
    </location>
</feature>
<evidence type="ECO:0000256" key="3">
    <source>
        <dbReference type="ARBA" id="ARBA00022729"/>
    </source>
</evidence>
<evidence type="ECO:0000256" key="1">
    <source>
        <dbReference type="ARBA" id="ARBA00004613"/>
    </source>
</evidence>
<dbReference type="GO" id="GO:0005576">
    <property type="term" value="C:extracellular region"/>
    <property type="evidence" value="ECO:0007669"/>
    <property type="project" value="UniProtKB-SubCell"/>
</dbReference>
<dbReference type="InterPro" id="IPR032382">
    <property type="entry name" value="AltA1"/>
</dbReference>
<evidence type="ECO:0000256" key="2">
    <source>
        <dbReference type="ARBA" id="ARBA00022525"/>
    </source>
</evidence>
<dbReference type="AlphaFoldDB" id="A0A5N6SVK0"/>
<keyword evidence="4" id="KW-1015">Disulfide bond</keyword>
<dbReference type="GeneID" id="43643814"/>
<evidence type="ECO:0000256" key="5">
    <source>
        <dbReference type="PROSITE-ProRule" id="PRU01243"/>
    </source>
</evidence>
<dbReference type="EMBL" id="ML743569">
    <property type="protein sequence ID" value="KAE8138716.1"/>
    <property type="molecule type" value="Genomic_DNA"/>
</dbReference>
<feature type="domain" description="AA1-like" evidence="7">
    <location>
        <begin position="27"/>
        <end position="150"/>
    </location>
</feature>
<comment type="subcellular location">
    <subcellularLocation>
        <location evidence="1">Secreted</location>
    </subcellularLocation>
</comment>
<dbReference type="Gene3D" id="2.40.350.20">
    <property type="match status" value="1"/>
</dbReference>
<evidence type="ECO:0000313" key="8">
    <source>
        <dbReference type="EMBL" id="KAE8138716.1"/>
    </source>
</evidence>
<evidence type="ECO:0000313" key="9">
    <source>
        <dbReference type="Proteomes" id="UP000325672"/>
    </source>
</evidence>
<keyword evidence="2" id="KW-0964">Secreted</keyword>
<dbReference type="Proteomes" id="UP000325672">
    <property type="component" value="Unassembled WGS sequence"/>
</dbReference>
<gene>
    <name evidence="8" type="ORF">BDV38DRAFT_281645</name>
</gene>
<keyword evidence="9" id="KW-1185">Reference proteome</keyword>
<organism evidence="8 9">
    <name type="scientific">Aspergillus pseudotamarii</name>
    <dbReference type="NCBI Taxonomy" id="132259"/>
    <lineage>
        <taxon>Eukaryota</taxon>
        <taxon>Fungi</taxon>
        <taxon>Dikarya</taxon>
        <taxon>Ascomycota</taxon>
        <taxon>Pezizomycotina</taxon>
        <taxon>Eurotiomycetes</taxon>
        <taxon>Eurotiomycetidae</taxon>
        <taxon>Eurotiales</taxon>
        <taxon>Aspergillaceae</taxon>
        <taxon>Aspergillus</taxon>
        <taxon>Aspergillus subgen. Circumdati</taxon>
    </lineage>
</organism>
<sequence>MRFSAAIASAILGASFALAAPPVDIGDINEYVKVTDLEITRAAFGKVTDVSFKLSGDNATSLACSAQNPTLGYEVADFTRCGDSDYLFNLLHGEDTGYALAVFHEFHVDGSGTYSAGQYGQDEFLVDCETNGDVQNCKSTQSPITIILTGQ</sequence>
<feature type="signal peptide" evidence="6">
    <location>
        <begin position="1"/>
        <end position="19"/>
    </location>
</feature>
<proteinExistence type="predicted"/>
<dbReference type="RefSeq" id="XP_031914779.1">
    <property type="nucleotide sequence ID" value="XM_032059604.1"/>
</dbReference>
<dbReference type="OrthoDB" id="3928926at2759"/>
<dbReference type="Pfam" id="PF16541">
    <property type="entry name" value="AltA1"/>
    <property type="match status" value="1"/>
</dbReference>
<name>A0A5N6SVK0_ASPPS</name>
<evidence type="ECO:0000256" key="4">
    <source>
        <dbReference type="ARBA" id="ARBA00023157"/>
    </source>
</evidence>
<protein>
    <recommendedName>
        <fullName evidence="7">AA1-like domain-containing protein</fullName>
    </recommendedName>
</protein>
<accession>A0A5N6SVK0</accession>
<dbReference type="PROSITE" id="PS51895">
    <property type="entry name" value="AA1"/>
    <property type="match status" value="1"/>
</dbReference>
<evidence type="ECO:0000259" key="7">
    <source>
        <dbReference type="PROSITE" id="PS51895"/>
    </source>
</evidence>
<keyword evidence="3 6" id="KW-0732">Signal</keyword>
<evidence type="ECO:0000256" key="6">
    <source>
        <dbReference type="SAM" id="SignalP"/>
    </source>
</evidence>